<keyword evidence="3" id="KW-1185">Reference proteome</keyword>
<name>A0A4S4KUZ6_9APHY</name>
<proteinExistence type="predicted"/>
<dbReference type="EMBL" id="SGPJ01000010">
    <property type="protein sequence ID" value="THH02141.1"/>
    <property type="molecule type" value="Genomic_DNA"/>
</dbReference>
<protein>
    <submittedName>
        <fullName evidence="2">Uncharacterized protein</fullName>
    </submittedName>
</protein>
<sequence>MDSNYYPSFTEPQYDASSYGAHSYPSPLSPYSQPDQHQYLFQADYPLCDPISFTSPSLYLPPYEVQEHSQQPRACDAHSDLSPLIHAPIPISAYSTLLPSIEQSQPLIHSQSKHDYYTSAESVVPAFVACEPQEPYSSLDCYVDAPQAMFPTPCELLSELAARDRAAHLFPSDSGTSSSMSNAAELAKTKPKKSWKSRPVTNGKPENQRKAYFRSVAENVGFKPTDP</sequence>
<evidence type="ECO:0000313" key="2">
    <source>
        <dbReference type="EMBL" id="THH02141.1"/>
    </source>
</evidence>
<accession>A0A4S4KUZ6</accession>
<organism evidence="2 3">
    <name type="scientific">Hermanssonia centrifuga</name>
    <dbReference type="NCBI Taxonomy" id="98765"/>
    <lineage>
        <taxon>Eukaryota</taxon>
        <taxon>Fungi</taxon>
        <taxon>Dikarya</taxon>
        <taxon>Basidiomycota</taxon>
        <taxon>Agaricomycotina</taxon>
        <taxon>Agaricomycetes</taxon>
        <taxon>Polyporales</taxon>
        <taxon>Meruliaceae</taxon>
        <taxon>Hermanssonia</taxon>
    </lineage>
</organism>
<comment type="caution">
    <text evidence="2">The sequence shown here is derived from an EMBL/GenBank/DDBJ whole genome shotgun (WGS) entry which is preliminary data.</text>
</comment>
<dbReference type="Proteomes" id="UP000309038">
    <property type="component" value="Unassembled WGS sequence"/>
</dbReference>
<dbReference type="AlphaFoldDB" id="A0A4S4KUZ6"/>
<feature type="region of interest" description="Disordered" evidence="1">
    <location>
        <begin position="1"/>
        <end position="31"/>
    </location>
</feature>
<feature type="region of interest" description="Disordered" evidence="1">
    <location>
        <begin position="170"/>
        <end position="227"/>
    </location>
</feature>
<feature type="compositionally biased region" description="Polar residues" evidence="1">
    <location>
        <begin position="1"/>
        <end position="11"/>
    </location>
</feature>
<evidence type="ECO:0000313" key="3">
    <source>
        <dbReference type="Proteomes" id="UP000309038"/>
    </source>
</evidence>
<reference evidence="2 3" key="1">
    <citation type="submission" date="2019-02" db="EMBL/GenBank/DDBJ databases">
        <title>Genome sequencing of the rare red list fungi Phlebia centrifuga.</title>
        <authorList>
            <person name="Buettner E."/>
            <person name="Kellner H."/>
        </authorList>
    </citation>
    <scope>NUCLEOTIDE SEQUENCE [LARGE SCALE GENOMIC DNA]</scope>
    <source>
        <strain evidence="2 3">DSM 108282</strain>
    </source>
</reference>
<gene>
    <name evidence="2" type="ORF">EW026_g683</name>
</gene>
<feature type="compositionally biased region" description="Polar residues" evidence="1">
    <location>
        <begin position="173"/>
        <end position="182"/>
    </location>
</feature>
<evidence type="ECO:0000256" key="1">
    <source>
        <dbReference type="SAM" id="MobiDB-lite"/>
    </source>
</evidence>